<dbReference type="RefSeq" id="WP_342629403.1">
    <property type="nucleotide sequence ID" value="NZ_CP152276.1"/>
</dbReference>
<gene>
    <name evidence="2" type="ORF">AAC691_06565</name>
</gene>
<sequence length="455" mass="49203">MSDMRHFRRPALVLALVLAPVFAPVFGSLAWGLPPAPGGRAAAVTLHVVDAATGRPVAGARIVLGGQVPDDQVLETDVSGRGVIARTDGRAFIRAPGYRAGTADIAALPPDGTMALTPFVPKALYLSSYGIGSAALRNRALALIGQSGLNALVIDVKGDRGLVPYPSRIPLAIADGARRMTTIPDLGALVRMLHARNLYAIARIVVFKDLPLASARPDLAVRLPDGRLFHDRQGMAWTDPSQPAVRQYNIAVAIEAAQAGFDEIQFDYIRFPDEAARSRFLGAASQAGRVAAVTAFLAEARRQLLPYNVYLATTIFGYVAWNRDDTGIGQQLERMAPLVDYLSPMLYPSGFTFGIPGVGAPTRHPYEIVYRSLEMARRRLDISPKRFRPWLQAFRDYAFDRIPFGPDEIAAQIRAATDFGSDGWMVWNPRNVYDALPASASMSATAPMPVIAAGR</sequence>
<feature type="domain" description="DUF4015" evidence="1">
    <location>
        <begin position="123"/>
        <end position="433"/>
    </location>
</feature>
<reference evidence="2 3" key="1">
    <citation type="submission" date="2024-04" db="EMBL/GenBank/DDBJ databases">
        <title>Complete genome sequence of Nguyenibacter vanlangesis HBCM-1154, a strain capable of nitrogen fixation, IAA production, and phosphorus solubilization isolated from sugarcane soil.</title>
        <authorList>
            <person name="MY HANH P."/>
        </authorList>
    </citation>
    <scope>NUCLEOTIDE SEQUENCE [LARGE SCALE GENOMIC DNA]</scope>
    <source>
        <strain evidence="2 3">HBCM 1154</strain>
    </source>
</reference>
<dbReference type="InterPro" id="IPR025275">
    <property type="entry name" value="DUF4015"/>
</dbReference>
<keyword evidence="2" id="KW-0378">Hydrolase</keyword>
<accession>A0ABZ3D8G0</accession>
<dbReference type="SUPFAM" id="SSF51445">
    <property type="entry name" value="(Trans)glycosidases"/>
    <property type="match status" value="1"/>
</dbReference>
<dbReference type="InterPro" id="IPR017853">
    <property type="entry name" value="GH"/>
</dbReference>
<proteinExistence type="predicted"/>
<keyword evidence="3" id="KW-1185">Reference proteome</keyword>
<dbReference type="Pfam" id="PF13200">
    <property type="entry name" value="DUF4015"/>
    <property type="match status" value="1"/>
</dbReference>
<dbReference type="Proteomes" id="UP001449795">
    <property type="component" value="Chromosome"/>
</dbReference>
<dbReference type="Gene3D" id="3.20.20.80">
    <property type="entry name" value="Glycosidases"/>
    <property type="match status" value="1"/>
</dbReference>
<name>A0ABZ3D8G0_9PROT</name>
<evidence type="ECO:0000313" key="3">
    <source>
        <dbReference type="Proteomes" id="UP001449795"/>
    </source>
</evidence>
<protein>
    <submittedName>
        <fullName evidence="2">Glycoside hydrolase</fullName>
    </submittedName>
</protein>
<dbReference type="GO" id="GO:0016787">
    <property type="term" value="F:hydrolase activity"/>
    <property type="evidence" value="ECO:0007669"/>
    <property type="project" value="UniProtKB-KW"/>
</dbReference>
<dbReference type="EMBL" id="CP152276">
    <property type="protein sequence ID" value="XAE44091.1"/>
    <property type="molecule type" value="Genomic_DNA"/>
</dbReference>
<organism evidence="2 3">
    <name type="scientific">Nguyenibacter vanlangensis</name>
    <dbReference type="NCBI Taxonomy" id="1216886"/>
    <lineage>
        <taxon>Bacteria</taxon>
        <taxon>Pseudomonadati</taxon>
        <taxon>Pseudomonadota</taxon>
        <taxon>Alphaproteobacteria</taxon>
        <taxon>Acetobacterales</taxon>
        <taxon>Acetobacteraceae</taxon>
        <taxon>Nguyenibacter</taxon>
    </lineage>
</organism>
<evidence type="ECO:0000313" key="2">
    <source>
        <dbReference type="EMBL" id="XAE44091.1"/>
    </source>
</evidence>
<evidence type="ECO:0000259" key="1">
    <source>
        <dbReference type="Pfam" id="PF13200"/>
    </source>
</evidence>